<accession>A0A6A7BX04</accession>
<dbReference type="Proteomes" id="UP000799421">
    <property type="component" value="Unassembled WGS sequence"/>
</dbReference>
<evidence type="ECO:0000313" key="2">
    <source>
        <dbReference type="Proteomes" id="UP000799421"/>
    </source>
</evidence>
<proteinExistence type="predicted"/>
<sequence>MSPGMPSARNGIREMKFSHPMEFLLSFVWALGSFLTTAWGRMILWHNFGTQSCKVLSKSGSVQNLAGFWVTGQKLCPKYSGKSCGCLCLPLNVPIL</sequence>
<name>A0A6A7BX04_9PEZI</name>
<keyword evidence="2" id="KW-1185">Reference proteome</keyword>
<reference evidence="1" key="1">
    <citation type="journal article" date="2020" name="Stud. Mycol.">
        <title>101 Dothideomycetes genomes: a test case for predicting lifestyles and emergence of pathogens.</title>
        <authorList>
            <person name="Haridas S."/>
            <person name="Albert R."/>
            <person name="Binder M."/>
            <person name="Bloem J."/>
            <person name="Labutti K."/>
            <person name="Salamov A."/>
            <person name="Andreopoulos B."/>
            <person name="Baker S."/>
            <person name="Barry K."/>
            <person name="Bills G."/>
            <person name="Bluhm B."/>
            <person name="Cannon C."/>
            <person name="Castanera R."/>
            <person name="Culley D."/>
            <person name="Daum C."/>
            <person name="Ezra D."/>
            <person name="Gonzalez J."/>
            <person name="Henrissat B."/>
            <person name="Kuo A."/>
            <person name="Liang C."/>
            <person name="Lipzen A."/>
            <person name="Lutzoni F."/>
            <person name="Magnuson J."/>
            <person name="Mondo S."/>
            <person name="Nolan M."/>
            <person name="Ohm R."/>
            <person name="Pangilinan J."/>
            <person name="Park H.-J."/>
            <person name="Ramirez L."/>
            <person name="Alfaro M."/>
            <person name="Sun H."/>
            <person name="Tritt A."/>
            <person name="Yoshinaga Y."/>
            <person name="Zwiers L.-H."/>
            <person name="Turgeon B."/>
            <person name="Goodwin S."/>
            <person name="Spatafora J."/>
            <person name="Crous P."/>
            <person name="Grigoriev I."/>
        </authorList>
    </citation>
    <scope>NUCLEOTIDE SEQUENCE</scope>
    <source>
        <strain evidence="1">CBS 480.64</strain>
    </source>
</reference>
<organism evidence="1 2">
    <name type="scientific">Piedraia hortae CBS 480.64</name>
    <dbReference type="NCBI Taxonomy" id="1314780"/>
    <lineage>
        <taxon>Eukaryota</taxon>
        <taxon>Fungi</taxon>
        <taxon>Dikarya</taxon>
        <taxon>Ascomycota</taxon>
        <taxon>Pezizomycotina</taxon>
        <taxon>Dothideomycetes</taxon>
        <taxon>Dothideomycetidae</taxon>
        <taxon>Capnodiales</taxon>
        <taxon>Piedraiaceae</taxon>
        <taxon>Piedraia</taxon>
    </lineage>
</organism>
<gene>
    <name evidence="1" type="ORF">K470DRAFT_101554</name>
</gene>
<evidence type="ECO:0000313" key="1">
    <source>
        <dbReference type="EMBL" id="KAF2859239.1"/>
    </source>
</evidence>
<dbReference type="EMBL" id="MU005995">
    <property type="protein sequence ID" value="KAF2859239.1"/>
    <property type="molecule type" value="Genomic_DNA"/>
</dbReference>
<dbReference type="AlphaFoldDB" id="A0A6A7BX04"/>
<protein>
    <submittedName>
        <fullName evidence="1">Uncharacterized protein</fullName>
    </submittedName>
</protein>